<feature type="transmembrane region" description="Helical" evidence="1">
    <location>
        <begin position="554"/>
        <end position="571"/>
    </location>
</feature>
<evidence type="ECO:0000256" key="1">
    <source>
        <dbReference type="SAM" id="Phobius"/>
    </source>
</evidence>
<dbReference type="Proteomes" id="UP000286341">
    <property type="component" value="Unassembled WGS sequence"/>
</dbReference>
<sequence>MKSKGLRILVAEISMLFLLPILIELLIFNYHGLFESRNTVSLEQIEKNVFAWEGKNQYFSAIEIVFESDDDAEYTVEVNGGTIKLNDITNCKLGYSATKIKEKCNNIKVIFPKTWNGRIKKIYVDNKIYFSWTRVLALWLLGFVLSVIIDRKLVNILGLQGVFIIVAITTGLILIGNIGVRTLSWDSQIHFRHAWNLSFINEVENSTTVEAVENLTCPYGEGNNTLEERKNYEEWMNINYIDKTDIANQDTFSYKRTAYLPLICGLVFARKMNLSFVNSYYFGELFNLLFYSIIFAFGIAWCKRLKYILFVIGLLPISIFIASSYSYDSFITAMITVGVAIILDGVISRSIIDFKLLIVSIGMIAVGSLTKAIYIPLLLIILFIPKEKINRYGVMIKILAFIMVLVIMSTFVMPTAGTTLSGGTIVGDARGGDTSVSEQLIYVLTNPVSYMLLFIKSVATTLHDYFINKNVFFAYYSFKNGTSALLLPSVIYFIVLCFVGLTQGAVVDKKTNLIKYKIVDLFIILIVILLIWTSLYLSFTPVGANVIDGVQSRYYIPLFLPVFFMMWNNKFKINEKKYFFIVLIAMSIVWFMTIISMKF</sequence>
<keyword evidence="1" id="KW-0472">Membrane</keyword>
<keyword evidence="1" id="KW-0812">Transmembrane</keyword>
<accession>A0A413R3S7</accession>
<feature type="transmembrane region" description="Helical" evidence="1">
    <location>
        <begin position="330"/>
        <end position="352"/>
    </location>
</feature>
<proteinExistence type="predicted"/>
<feature type="transmembrane region" description="Helical" evidence="1">
    <location>
        <begin position="485"/>
        <end position="506"/>
    </location>
</feature>
<dbReference type="EMBL" id="QSFB01000002">
    <property type="protein sequence ID" value="RHA16126.1"/>
    <property type="molecule type" value="Genomic_DNA"/>
</dbReference>
<feature type="transmembrane region" description="Helical" evidence="1">
    <location>
        <begin position="128"/>
        <end position="149"/>
    </location>
</feature>
<feature type="transmembrane region" description="Helical" evidence="1">
    <location>
        <begin position="578"/>
        <end position="597"/>
    </location>
</feature>
<gene>
    <name evidence="2" type="ORF">DW948_02040</name>
</gene>
<reference evidence="2 3" key="1">
    <citation type="submission" date="2018-08" db="EMBL/GenBank/DDBJ databases">
        <title>A genome reference for cultivated species of the human gut microbiota.</title>
        <authorList>
            <person name="Zou Y."/>
            <person name="Xue W."/>
            <person name="Luo G."/>
        </authorList>
    </citation>
    <scope>NUCLEOTIDE SEQUENCE [LARGE SCALE GENOMIC DNA]</scope>
    <source>
        <strain evidence="2 3">AM44-1AT</strain>
    </source>
</reference>
<keyword evidence="1" id="KW-1133">Transmembrane helix</keyword>
<feature type="transmembrane region" description="Helical" evidence="1">
    <location>
        <begin position="307"/>
        <end position="323"/>
    </location>
</feature>
<feature type="transmembrane region" description="Helical" evidence="1">
    <location>
        <begin position="518"/>
        <end position="539"/>
    </location>
</feature>
<organism evidence="2 3">
    <name type="scientific">Agathobacter rectalis</name>
    <dbReference type="NCBI Taxonomy" id="39491"/>
    <lineage>
        <taxon>Bacteria</taxon>
        <taxon>Bacillati</taxon>
        <taxon>Bacillota</taxon>
        <taxon>Clostridia</taxon>
        <taxon>Lachnospirales</taxon>
        <taxon>Lachnospiraceae</taxon>
        <taxon>Agathobacter</taxon>
    </lineage>
</organism>
<evidence type="ECO:0000313" key="2">
    <source>
        <dbReference type="EMBL" id="RHA16126.1"/>
    </source>
</evidence>
<feature type="transmembrane region" description="Helical" evidence="1">
    <location>
        <begin position="394"/>
        <end position="413"/>
    </location>
</feature>
<feature type="transmembrane region" description="Helical" evidence="1">
    <location>
        <begin position="280"/>
        <end position="301"/>
    </location>
</feature>
<name>A0A413R3S7_9FIRM</name>
<comment type="caution">
    <text evidence="2">The sequence shown here is derived from an EMBL/GenBank/DDBJ whole genome shotgun (WGS) entry which is preliminary data.</text>
</comment>
<feature type="transmembrane region" description="Helical" evidence="1">
    <location>
        <begin position="161"/>
        <end position="180"/>
    </location>
</feature>
<dbReference type="InterPro" id="IPR018674">
    <property type="entry name" value="DUF2142_membrane"/>
</dbReference>
<evidence type="ECO:0000313" key="3">
    <source>
        <dbReference type="Proteomes" id="UP000286341"/>
    </source>
</evidence>
<protein>
    <submittedName>
        <fullName evidence="2">DUF2142 domain-containing protein</fullName>
    </submittedName>
</protein>
<feature type="transmembrane region" description="Helical" evidence="1">
    <location>
        <begin position="6"/>
        <end position="28"/>
    </location>
</feature>
<feature type="transmembrane region" description="Helical" evidence="1">
    <location>
        <begin position="358"/>
        <end position="382"/>
    </location>
</feature>
<dbReference type="Pfam" id="PF09913">
    <property type="entry name" value="DUF2142"/>
    <property type="match status" value="1"/>
</dbReference>
<dbReference type="RefSeq" id="WP_118342135.1">
    <property type="nucleotide sequence ID" value="NZ_DAWDDN010000003.1"/>
</dbReference>
<dbReference type="AlphaFoldDB" id="A0A413R3S7"/>